<feature type="transmembrane region" description="Helical" evidence="1">
    <location>
        <begin position="7"/>
        <end position="27"/>
    </location>
</feature>
<dbReference type="KEGG" id="hae:halTADL_0228"/>
<evidence type="ECO:0000313" key="3">
    <source>
        <dbReference type="Proteomes" id="UP000198888"/>
    </source>
</evidence>
<reference evidence="2 3" key="1">
    <citation type="submission" date="2016-10" db="EMBL/GenBank/DDBJ databases">
        <authorList>
            <person name="de Groot N.N."/>
        </authorList>
    </citation>
    <scope>NUCLEOTIDE SEQUENCE [LARGE SCALE GENOMIC DNA]</scope>
    <source>
        <strain evidence="2 3">DSM 22187</strain>
    </source>
</reference>
<dbReference type="AlphaFoldDB" id="A0A1H6WFL3"/>
<accession>A0A2H4PY65</accession>
<evidence type="ECO:0000256" key="1">
    <source>
        <dbReference type="SAM" id="Phobius"/>
    </source>
</evidence>
<keyword evidence="1" id="KW-0472">Membrane</keyword>
<proteinExistence type="predicted"/>
<name>A0A1H6WFL3_9EURY</name>
<accession>A0A1H6WFL3</accession>
<dbReference type="Proteomes" id="UP000198888">
    <property type="component" value="Unassembled WGS sequence"/>
</dbReference>
<keyword evidence="3" id="KW-1185">Reference proteome</keyword>
<keyword evidence="1" id="KW-1133">Transmembrane helix</keyword>
<keyword evidence="1" id="KW-0812">Transmembrane</keyword>
<dbReference type="RefSeq" id="WP_089673259.1">
    <property type="nucleotide sequence ID" value="NZ_CP024845.1"/>
</dbReference>
<sequence length="60" mass="6621">MVEVSGFEIVIASFFILIAGVVLSAAGLLEQGITLFVFMLMGLLGFLTVRAIRGRKFDWR</sequence>
<dbReference type="EMBL" id="FNYR01000023">
    <property type="protein sequence ID" value="SEJ12887.1"/>
    <property type="molecule type" value="Genomic_DNA"/>
</dbReference>
<organism evidence="2 3">
    <name type="scientific">Halohasta litchfieldiae</name>
    <dbReference type="NCBI Taxonomy" id="1073996"/>
    <lineage>
        <taxon>Archaea</taxon>
        <taxon>Methanobacteriati</taxon>
        <taxon>Methanobacteriota</taxon>
        <taxon>Stenosarchaea group</taxon>
        <taxon>Halobacteria</taxon>
        <taxon>Halobacteriales</taxon>
        <taxon>Haloferacaceae</taxon>
        <taxon>Halohasta</taxon>
    </lineage>
</organism>
<feature type="transmembrane region" description="Helical" evidence="1">
    <location>
        <begin position="33"/>
        <end position="52"/>
    </location>
</feature>
<gene>
    <name evidence="2" type="ORF">SAMN05444271_12337</name>
</gene>
<dbReference type="GeneID" id="35001054"/>
<evidence type="ECO:0000313" key="2">
    <source>
        <dbReference type="EMBL" id="SEJ12887.1"/>
    </source>
</evidence>
<protein>
    <submittedName>
        <fullName evidence="2">Uncharacterized protein</fullName>
    </submittedName>
</protein>